<evidence type="ECO:0000313" key="7">
    <source>
        <dbReference type="Proteomes" id="UP001431902"/>
    </source>
</evidence>
<dbReference type="InterPro" id="IPR036922">
    <property type="entry name" value="Rieske_2Fe-2S_sf"/>
</dbReference>
<dbReference type="CDD" id="cd03528">
    <property type="entry name" value="Rieske_RO_ferredoxin"/>
    <property type="match status" value="1"/>
</dbReference>
<dbReference type="PROSITE" id="PS51296">
    <property type="entry name" value="RIESKE"/>
    <property type="match status" value="1"/>
</dbReference>
<dbReference type="InterPro" id="IPR017941">
    <property type="entry name" value="Rieske_2Fe-2S"/>
</dbReference>
<dbReference type="Proteomes" id="UP001431902">
    <property type="component" value="Unassembled WGS sequence"/>
</dbReference>
<dbReference type="SUPFAM" id="SSF50022">
    <property type="entry name" value="ISP domain"/>
    <property type="match status" value="1"/>
</dbReference>
<keyword evidence="1" id="KW-0001">2Fe-2S</keyword>
<feature type="domain" description="Rieske" evidence="5">
    <location>
        <begin position="5"/>
        <end position="101"/>
    </location>
</feature>
<keyword evidence="4" id="KW-0411">Iron-sulfur</keyword>
<name>A0ABT6X7G0_9BURK</name>
<evidence type="ECO:0000256" key="4">
    <source>
        <dbReference type="ARBA" id="ARBA00023014"/>
    </source>
</evidence>
<evidence type="ECO:0000256" key="2">
    <source>
        <dbReference type="ARBA" id="ARBA00022723"/>
    </source>
</evidence>
<organism evidence="6 7">
    <name type="scientific">Limnohabitans lacus</name>
    <dbReference type="NCBI Taxonomy" id="3045173"/>
    <lineage>
        <taxon>Bacteria</taxon>
        <taxon>Pseudomonadati</taxon>
        <taxon>Pseudomonadota</taxon>
        <taxon>Betaproteobacteria</taxon>
        <taxon>Burkholderiales</taxon>
        <taxon>Comamonadaceae</taxon>
        <taxon>Limnohabitans</taxon>
    </lineage>
</organism>
<evidence type="ECO:0000259" key="5">
    <source>
        <dbReference type="PROSITE" id="PS51296"/>
    </source>
</evidence>
<evidence type="ECO:0000256" key="1">
    <source>
        <dbReference type="ARBA" id="ARBA00022714"/>
    </source>
</evidence>
<comment type="caution">
    <text evidence="6">The sequence shown here is derived from an EMBL/GenBank/DDBJ whole genome shotgun (WGS) entry which is preliminary data.</text>
</comment>
<evidence type="ECO:0000256" key="3">
    <source>
        <dbReference type="ARBA" id="ARBA00023004"/>
    </source>
</evidence>
<dbReference type="PANTHER" id="PTHR21496:SF23">
    <property type="entry name" value="3-PHENYLPROPIONATE_CINNAMIC ACID DIOXYGENASE FERREDOXIN SUBUNIT"/>
    <property type="match status" value="1"/>
</dbReference>
<dbReference type="EMBL" id="JASGBH010000006">
    <property type="protein sequence ID" value="MDI9234050.1"/>
    <property type="molecule type" value="Genomic_DNA"/>
</dbReference>
<accession>A0ABT6X7G0</accession>
<keyword evidence="2" id="KW-0479">Metal-binding</keyword>
<evidence type="ECO:0000313" key="6">
    <source>
        <dbReference type="EMBL" id="MDI9234050.1"/>
    </source>
</evidence>
<protein>
    <submittedName>
        <fullName evidence="6">Non-heme iron oxygenase ferredoxin subunit</fullName>
    </submittedName>
</protein>
<dbReference type="Gene3D" id="2.102.10.10">
    <property type="entry name" value="Rieske [2Fe-2S] iron-sulphur domain"/>
    <property type="match status" value="1"/>
</dbReference>
<dbReference type="RefSeq" id="WP_283224435.1">
    <property type="nucleotide sequence ID" value="NZ_JASGBH010000006.1"/>
</dbReference>
<proteinExistence type="predicted"/>
<keyword evidence="7" id="KW-1185">Reference proteome</keyword>
<sequence length="105" mass="11202">MTHWIDVAAEADLFEGAGIAVAPEGQDIAVFKLEDGGVHAINNLCSHGNAKLCDGFVEGHQVECPFHQALFDVRDGTVSCGPATEPVKSWPVKIEGGRVFLNLQT</sequence>
<keyword evidence="3" id="KW-0408">Iron</keyword>
<reference evidence="6" key="1">
    <citation type="submission" date="2023-05" db="EMBL/GenBank/DDBJ databases">
        <title>Limnohabitans sp. strain HM2-2 Genome sequencing and assembly.</title>
        <authorList>
            <person name="Jung Y."/>
        </authorList>
    </citation>
    <scope>NUCLEOTIDE SEQUENCE</scope>
    <source>
        <strain evidence="6">HM2-2</strain>
    </source>
</reference>
<gene>
    <name evidence="6" type="ORF">QLQ16_09395</name>
</gene>
<dbReference type="Pfam" id="PF00355">
    <property type="entry name" value="Rieske"/>
    <property type="match status" value="1"/>
</dbReference>
<dbReference type="PANTHER" id="PTHR21496">
    <property type="entry name" value="FERREDOXIN-RELATED"/>
    <property type="match status" value="1"/>
</dbReference>